<dbReference type="Pfam" id="PF00291">
    <property type="entry name" value="PALP"/>
    <property type="match status" value="1"/>
</dbReference>
<protein>
    <recommendedName>
        <fullName evidence="4">Tryptophan synthase beta chain-like PALP domain-containing protein</fullName>
    </recommendedName>
</protein>
<accession>A0A927N1J1</accession>
<evidence type="ECO:0000313" key="5">
    <source>
        <dbReference type="EMBL" id="MBE1610334.1"/>
    </source>
</evidence>
<sequence length="320" mass="33700">MADASLATLQRSLGNPDVTYPLWPPLTSGCPTTSTEDVAYPLEVDYAYDQVPRDLFAARPARGVGLDRWAPLLPPLAAPGLGEGCTPLVELEPGVYVKDESRNPTWSHKDRLNRCTTSAAVGVCAPGIVVASSGNHGASAAAFAARAGLRCVVFASLEMPPAVDAFLHAYDAIVLPVPWKARWPLMRLVVERMGLHPVSNLTTTHTGHPFGPEGYKSVAYEIFTEIGVPEAVFCRPGTASSSSASGRASPNSAGSGTATACPGSSPANRPRQHPLPRPCVRAYRPRTSRWASPTRTRSSPPSADTAVSSSYGRAAAARSS</sequence>
<dbReference type="SUPFAM" id="SSF53686">
    <property type="entry name" value="Tryptophan synthase beta subunit-like PLP-dependent enzymes"/>
    <property type="match status" value="1"/>
</dbReference>
<dbReference type="EMBL" id="JADBEM010000001">
    <property type="protein sequence ID" value="MBE1610334.1"/>
    <property type="molecule type" value="Genomic_DNA"/>
</dbReference>
<evidence type="ECO:0000256" key="1">
    <source>
        <dbReference type="ARBA" id="ARBA00001933"/>
    </source>
</evidence>
<feature type="compositionally biased region" description="Low complexity" evidence="3">
    <location>
        <begin position="239"/>
        <end position="256"/>
    </location>
</feature>
<organism evidence="5 6">
    <name type="scientific">Actinopolymorpha pittospori</name>
    <dbReference type="NCBI Taxonomy" id="648752"/>
    <lineage>
        <taxon>Bacteria</taxon>
        <taxon>Bacillati</taxon>
        <taxon>Actinomycetota</taxon>
        <taxon>Actinomycetes</taxon>
        <taxon>Propionibacteriales</taxon>
        <taxon>Actinopolymorphaceae</taxon>
        <taxon>Actinopolymorpha</taxon>
    </lineage>
</organism>
<name>A0A927N1J1_9ACTN</name>
<dbReference type="GO" id="GO:1901605">
    <property type="term" value="P:alpha-amino acid metabolic process"/>
    <property type="evidence" value="ECO:0007669"/>
    <property type="project" value="UniProtKB-ARBA"/>
</dbReference>
<feature type="region of interest" description="Disordered" evidence="3">
    <location>
        <begin position="239"/>
        <end position="320"/>
    </location>
</feature>
<evidence type="ECO:0000256" key="3">
    <source>
        <dbReference type="SAM" id="MobiDB-lite"/>
    </source>
</evidence>
<proteinExistence type="predicted"/>
<feature type="domain" description="Tryptophan synthase beta chain-like PALP" evidence="4">
    <location>
        <begin position="82"/>
        <end position="249"/>
    </location>
</feature>
<keyword evidence="6" id="KW-1185">Reference proteome</keyword>
<gene>
    <name evidence="5" type="ORF">HEB94_007182</name>
</gene>
<evidence type="ECO:0000259" key="4">
    <source>
        <dbReference type="Pfam" id="PF00291"/>
    </source>
</evidence>
<dbReference type="AlphaFoldDB" id="A0A927N1J1"/>
<evidence type="ECO:0000256" key="2">
    <source>
        <dbReference type="ARBA" id="ARBA00022898"/>
    </source>
</evidence>
<comment type="caution">
    <text evidence="5">The sequence shown here is derived from an EMBL/GenBank/DDBJ whole genome shotgun (WGS) entry which is preliminary data.</text>
</comment>
<evidence type="ECO:0000313" key="6">
    <source>
        <dbReference type="Proteomes" id="UP000638648"/>
    </source>
</evidence>
<dbReference type="Proteomes" id="UP000638648">
    <property type="component" value="Unassembled WGS sequence"/>
</dbReference>
<feature type="compositionally biased region" description="Low complexity" evidence="3">
    <location>
        <begin position="288"/>
        <end position="320"/>
    </location>
</feature>
<keyword evidence="2" id="KW-0663">Pyridoxal phosphate</keyword>
<reference evidence="5" key="1">
    <citation type="submission" date="2020-10" db="EMBL/GenBank/DDBJ databases">
        <title>Sequencing the genomes of 1000 actinobacteria strains.</title>
        <authorList>
            <person name="Klenk H.-P."/>
        </authorList>
    </citation>
    <scope>NUCLEOTIDE SEQUENCE</scope>
    <source>
        <strain evidence="5">DSM 45354</strain>
    </source>
</reference>
<dbReference type="Gene3D" id="3.40.50.1100">
    <property type="match status" value="2"/>
</dbReference>
<dbReference type="InterPro" id="IPR001926">
    <property type="entry name" value="TrpB-like_PALP"/>
</dbReference>
<comment type="cofactor">
    <cofactor evidence="1">
        <name>pyridoxal 5'-phosphate</name>
        <dbReference type="ChEBI" id="CHEBI:597326"/>
    </cofactor>
</comment>
<dbReference type="InterPro" id="IPR036052">
    <property type="entry name" value="TrpB-like_PALP_sf"/>
</dbReference>